<evidence type="ECO:0000256" key="1">
    <source>
        <dbReference type="ARBA" id="ARBA00006886"/>
    </source>
</evidence>
<keyword evidence="4" id="KW-1185">Reference proteome</keyword>
<keyword evidence="3" id="KW-0808">Transferase</keyword>
<dbReference type="EMBL" id="LFJN01000003">
    <property type="protein sequence ID" value="KPI44343.1"/>
    <property type="molecule type" value="Genomic_DNA"/>
</dbReference>
<gene>
    <name evidence="3" type="ORF">AB675_8401</name>
</gene>
<sequence length="370" mass="40750">MAQAADYDSTGVKYYKIPTFKFSDGTTLHNVQVAYRSINPSSTVGAILIPTCYGGIINTTETWTTSPNDSLAKYHVIVVAMLGNGESASPSNKPMFPEIGQLRYQDVVNAQYALLTDHLGIKELEAVVGFSMGGQQAYHWAVMYPDYMKRIVPICSSARTSPHNYAFLEGPISALTNSIDYVAVQAMKEKAAQGEQIGPKLKEVKPKRGLRAFARGYGAWLTSTHWFRQQLWGKVEGGLGFDSVESWMVARGEGYLAWEADDLLILARMWQQGDIGAVIPDKNSLTELGGKPSSDEQFQAALQSIKCKALLLPCQTDQYFPPEDSEIEVKYLRHGKCEPIPSVWGHVAGGGANPVDLAWLNERLAKFMAE</sequence>
<protein>
    <submittedName>
        <fullName evidence="3">Homoserine O-acetyltransferase</fullName>
    </submittedName>
</protein>
<proteinExistence type="inferred from homology"/>
<comment type="caution">
    <text evidence="3">The sequence shown here is derived from an EMBL/GenBank/DDBJ whole genome shotgun (WGS) entry which is preliminary data.</text>
</comment>
<dbReference type="AlphaFoldDB" id="A0A0N1HW76"/>
<dbReference type="InterPro" id="IPR008220">
    <property type="entry name" value="HAT_MetX-like"/>
</dbReference>
<comment type="similarity">
    <text evidence="1">Belongs to the AB hydrolase superfamily. MetX family.</text>
</comment>
<dbReference type="VEuPathDB" id="FungiDB:AB675_8401"/>
<dbReference type="PANTHER" id="PTHR32268:SF15">
    <property type="entry name" value="HOMOSERINE ACETYLTRANSFERASE FAMILY PROTEIN (AFU_ORTHOLOGUE AFUA_1G15350)"/>
    <property type="match status" value="1"/>
</dbReference>
<dbReference type="Proteomes" id="UP000038010">
    <property type="component" value="Unassembled WGS sequence"/>
</dbReference>
<accession>A0A0N1HW76</accession>
<feature type="domain" description="AB hydrolase-1" evidence="2">
    <location>
        <begin position="47"/>
        <end position="162"/>
    </location>
</feature>
<dbReference type="STRING" id="1664694.A0A0N1HW76"/>
<dbReference type="SUPFAM" id="SSF53474">
    <property type="entry name" value="alpha/beta-Hydrolases"/>
    <property type="match status" value="1"/>
</dbReference>
<dbReference type="RefSeq" id="XP_018004306.1">
    <property type="nucleotide sequence ID" value="XM_018148844.1"/>
</dbReference>
<evidence type="ECO:0000313" key="3">
    <source>
        <dbReference type="EMBL" id="KPI44343.1"/>
    </source>
</evidence>
<organism evidence="3 4">
    <name type="scientific">Cyphellophora attinorum</name>
    <dbReference type="NCBI Taxonomy" id="1664694"/>
    <lineage>
        <taxon>Eukaryota</taxon>
        <taxon>Fungi</taxon>
        <taxon>Dikarya</taxon>
        <taxon>Ascomycota</taxon>
        <taxon>Pezizomycotina</taxon>
        <taxon>Eurotiomycetes</taxon>
        <taxon>Chaetothyriomycetidae</taxon>
        <taxon>Chaetothyriales</taxon>
        <taxon>Cyphellophoraceae</taxon>
        <taxon>Cyphellophora</taxon>
    </lineage>
</organism>
<dbReference type="PANTHER" id="PTHR32268">
    <property type="entry name" value="HOMOSERINE O-ACETYLTRANSFERASE"/>
    <property type="match status" value="1"/>
</dbReference>
<reference evidence="3 4" key="1">
    <citation type="submission" date="2015-06" db="EMBL/GenBank/DDBJ databases">
        <title>Draft genome of the ant-associated black yeast Phialophora attae CBS 131958.</title>
        <authorList>
            <person name="Moreno L.F."/>
            <person name="Stielow B.J."/>
            <person name="de Hoog S."/>
            <person name="Vicente V.A."/>
            <person name="Weiss V.A."/>
            <person name="de Vries M."/>
            <person name="Cruz L.M."/>
            <person name="Souza E.M."/>
        </authorList>
    </citation>
    <scope>NUCLEOTIDE SEQUENCE [LARGE SCALE GENOMIC DNA]</scope>
    <source>
        <strain evidence="3 4">CBS 131958</strain>
    </source>
</reference>
<dbReference type="Pfam" id="PF00561">
    <property type="entry name" value="Abhydrolase_1"/>
    <property type="match status" value="1"/>
</dbReference>
<dbReference type="Gene3D" id="3.40.50.1820">
    <property type="entry name" value="alpha/beta hydrolase"/>
    <property type="match status" value="1"/>
</dbReference>
<dbReference type="InterPro" id="IPR000073">
    <property type="entry name" value="AB_hydrolase_1"/>
</dbReference>
<dbReference type="GO" id="GO:0016747">
    <property type="term" value="F:acyltransferase activity, transferring groups other than amino-acyl groups"/>
    <property type="evidence" value="ECO:0007669"/>
    <property type="project" value="InterPro"/>
</dbReference>
<dbReference type="GeneID" id="28740724"/>
<evidence type="ECO:0000259" key="2">
    <source>
        <dbReference type="Pfam" id="PF00561"/>
    </source>
</evidence>
<dbReference type="OrthoDB" id="9972683at2759"/>
<name>A0A0N1HW76_9EURO</name>
<evidence type="ECO:0000313" key="4">
    <source>
        <dbReference type="Proteomes" id="UP000038010"/>
    </source>
</evidence>
<dbReference type="InterPro" id="IPR029058">
    <property type="entry name" value="AB_hydrolase_fold"/>
</dbReference>